<dbReference type="SUPFAM" id="SSF51905">
    <property type="entry name" value="FAD/NAD(P)-binding domain"/>
    <property type="match status" value="1"/>
</dbReference>
<geneLocation type="plasmid" evidence="4">
    <name>pnfsy07</name>
</geneLocation>
<proteinExistence type="inferred from homology"/>
<dbReference type="KEGG" id="nfl:COO91_10089"/>
<gene>
    <name evidence="3" type="ORF">COO91_10089</name>
</gene>
<dbReference type="Gene3D" id="3.50.50.60">
    <property type="entry name" value="FAD/NAD(P)-binding domain"/>
    <property type="match status" value="1"/>
</dbReference>
<dbReference type="InterPro" id="IPR036188">
    <property type="entry name" value="FAD/NAD-bd_sf"/>
</dbReference>
<dbReference type="RefSeq" id="WP_100903834.1">
    <property type="nucleotide sequence ID" value="NZ_CAWNNC010000008.1"/>
</dbReference>
<dbReference type="PRINTS" id="PR00411">
    <property type="entry name" value="PNDRDTASEI"/>
</dbReference>
<evidence type="ECO:0000313" key="4">
    <source>
        <dbReference type="Proteomes" id="UP000232003"/>
    </source>
</evidence>
<reference evidence="3 4" key="1">
    <citation type="submission" date="2017-11" db="EMBL/GenBank/DDBJ databases">
        <title>Complete genome of a free-living desiccation-tolerant cyanobacterium and its photosynthetic adaptation to extreme terrestrial habitat.</title>
        <authorList>
            <person name="Shang J."/>
        </authorList>
    </citation>
    <scope>NUCLEOTIDE SEQUENCE [LARGE SCALE GENOMIC DNA]</scope>
    <source>
        <strain evidence="3 4">CCNUN1</strain>
        <plasmid evidence="4">pnfsy07</plasmid>
    </source>
</reference>
<organism evidence="3 4">
    <name type="scientific">Nostoc flagelliforme CCNUN1</name>
    <dbReference type="NCBI Taxonomy" id="2038116"/>
    <lineage>
        <taxon>Bacteria</taxon>
        <taxon>Bacillati</taxon>
        <taxon>Cyanobacteriota</taxon>
        <taxon>Cyanophyceae</taxon>
        <taxon>Nostocales</taxon>
        <taxon>Nostocaceae</taxon>
        <taxon>Nostoc</taxon>
    </lineage>
</organism>
<dbReference type="Pfam" id="PF01494">
    <property type="entry name" value="FAD_binding_3"/>
    <property type="match status" value="1"/>
</dbReference>
<dbReference type="EMBL" id="CP024792">
    <property type="protein sequence ID" value="AUB43884.1"/>
    <property type="molecule type" value="Genomic_DNA"/>
</dbReference>
<sequence>MEPGLEDVSNCDVLVVGGGPGGCATAISCAQLGLKVVLIESKPFPRTHPGETLHPGVEPLLKQLGVLEPVLAAGFLRHKGNWVQWSAESEFVPFGEDDSGAWLGFQAWRADFDTILLNRARALGVKVIQPCHASRLVMDGCRVIGVETSLGTFQAAKIIDAAGGHHWLAQQLGLEISYHSPRLIAYYGYVTGECPARDHAPAIAADSSGWTWTAKVRSQLYQWTRLSFVEQKIAKDWLPNEFLGLKIYQAMRAANVTWRIVSQPAGYGYFLVGDAAMVLDPTSSHGVLKAIMSGIWVSHAIASELLGNLTEQQAIDHYCLWIHNWFRHDVKNLSSLIAKLPNPPVWI</sequence>
<dbReference type="OrthoDB" id="9806565at2"/>
<feature type="domain" description="FAD-binding" evidence="2">
    <location>
        <begin position="11"/>
        <end position="308"/>
    </location>
</feature>
<dbReference type="Proteomes" id="UP000232003">
    <property type="component" value="Plasmid pNFSY07"/>
</dbReference>
<comment type="similarity">
    <text evidence="1">Belongs to the flavin-dependent halogenase family. Bacterial tryptophan halogenase subfamily.</text>
</comment>
<keyword evidence="4" id="KW-1185">Reference proteome</keyword>
<dbReference type="InterPro" id="IPR002938">
    <property type="entry name" value="FAD-bd"/>
</dbReference>
<dbReference type="InterPro" id="IPR050816">
    <property type="entry name" value="Flavin-dep_Halogenase_NPB"/>
</dbReference>
<name>A0A2K8T864_9NOSO</name>
<dbReference type="PANTHER" id="PTHR43747">
    <property type="entry name" value="FAD-BINDING PROTEIN"/>
    <property type="match status" value="1"/>
</dbReference>
<accession>A0A2K8T864</accession>
<protein>
    <submittedName>
        <fullName evidence="3">Dehydrogenase</fullName>
    </submittedName>
</protein>
<dbReference type="GO" id="GO:0071949">
    <property type="term" value="F:FAD binding"/>
    <property type="evidence" value="ECO:0007669"/>
    <property type="project" value="InterPro"/>
</dbReference>
<dbReference type="Gene3D" id="3.30.9.100">
    <property type="match status" value="1"/>
</dbReference>
<dbReference type="AlphaFoldDB" id="A0A2K8T864"/>
<evidence type="ECO:0000313" key="3">
    <source>
        <dbReference type="EMBL" id="AUB43884.1"/>
    </source>
</evidence>
<evidence type="ECO:0000259" key="2">
    <source>
        <dbReference type="Pfam" id="PF01494"/>
    </source>
</evidence>
<evidence type="ECO:0000256" key="1">
    <source>
        <dbReference type="ARBA" id="ARBA00038396"/>
    </source>
</evidence>
<dbReference type="PANTHER" id="PTHR43747:SF1">
    <property type="entry name" value="SLR1998 PROTEIN"/>
    <property type="match status" value="1"/>
</dbReference>
<keyword evidence="3" id="KW-0614">Plasmid</keyword>